<dbReference type="PANTHER" id="PTHR35008:SF8">
    <property type="entry name" value="ALCOHOL DEHYDROGENASE CYTOCHROME C SUBUNIT"/>
    <property type="match status" value="1"/>
</dbReference>
<evidence type="ECO:0000256" key="5">
    <source>
        <dbReference type="SAM" id="MobiDB-lite"/>
    </source>
</evidence>
<reference evidence="9" key="1">
    <citation type="journal article" date="2019" name="Int. J. Syst. Evol. Microbiol.">
        <title>The Global Catalogue of Microorganisms (GCM) 10K type strain sequencing project: providing services to taxonomists for standard genome sequencing and annotation.</title>
        <authorList>
            <consortium name="The Broad Institute Genomics Platform"/>
            <consortium name="The Broad Institute Genome Sequencing Center for Infectious Disease"/>
            <person name="Wu L."/>
            <person name="Ma J."/>
        </authorList>
    </citation>
    <scope>NUCLEOTIDE SEQUENCE [LARGE SCALE GENOMIC DNA]</scope>
    <source>
        <strain evidence="9">CGMCC 4.7277</strain>
    </source>
</reference>
<dbReference type="EMBL" id="JBHSMX010000063">
    <property type="protein sequence ID" value="MFC5523198.1"/>
    <property type="molecule type" value="Genomic_DNA"/>
</dbReference>
<feature type="region of interest" description="Disordered" evidence="5">
    <location>
        <begin position="1"/>
        <end position="22"/>
    </location>
</feature>
<feature type="compositionally biased region" description="Basic and acidic residues" evidence="5">
    <location>
        <begin position="1"/>
        <end position="21"/>
    </location>
</feature>
<dbReference type="RefSeq" id="WP_068834732.1">
    <property type="nucleotide sequence ID" value="NZ_JBHSMX010000063.1"/>
</dbReference>
<evidence type="ECO:0000313" key="9">
    <source>
        <dbReference type="Proteomes" id="UP001596084"/>
    </source>
</evidence>
<evidence type="ECO:0000256" key="6">
    <source>
        <dbReference type="SAM" id="Phobius"/>
    </source>
</evidence>
<evidence type="ECO:0000313" key="8">
    <source>
        <dbReference type="EMBL" id="MFC5523198.1"/>
    </source>
</evidence>
<comment type="caution">
    <text evidence="8">The sequence shown here is derived from an EMBL/GenBank/DDBJ whole genome shotgun (WGS) entry which is preliminary data.</text>
</comment>
<evidence type="ECO:0000256" key="3">
    <source>
        <dbReference type="ARBA" id="ARBA00023004"/>
    </source>
</evidence>
<keyword evidence="3 4" id="KW-0408">Iron</keyword>
<evidence type="ECO:0000256" key="2">
    <source>
        <dbReference type="ARBA" id="ARBA00022723"/>
    </source>
</evidence>
<dbReference type="PROSITE" id="PS51007">
    <property type="entry name" value="CYTC"/>
    <property type="match status" value="1"/>
</dbReference>
<accession>A0ABW0QEH5</accession>
<proteinExistence type="predicted"/>
<dbReference type="InterPro" id="IPR051459">
    <property type="entry name" value="Cytochrome_c-type_DH"/>
</dbReference>
<dbReference type="InterPro" id="IPR036909">
    <property type="entry name" value="Cyt_c-like_dom_sf"/>
</dbReference>
<protein>
    <submittedName>
        <fullName evidence="8">C-type cytochrome</fullName>
    </submittedName>
</protein>
<keyword evidence="6" id="KW-0812">Transmembrane</keyword>
<dbReference type="Proteomes" id="UP001596084">
    <property type="component" value="Unassembled WGS sequence"/>
</dbReference>
<gene>
    <name evidence="8" type="ORF">ACFPP7_20105</name>
</gene>
<feature type="transmembrane region" description="Helical" evidence="6">
    <location>
        <begin position="26"/>
        <end position="47"/>
    </location>
</feature>
<keyword evidence="9" id="KW-1185">Reference proteome</keyword>
<dbReference type="Pfam" id="PF00034">
    <property type="entry name" value="Cytochrom_C"/>
    <property type="match status" value="1"/>
</dbReference>
<dbReference type="InterPro" id="IPR009056">
    <property type="entry name" value="Cyt_c-like_dom"/>
</dbReference>
<feature type="domain" description="Cytochrome c" evidence="7">
    <location>
        <begin position="74"/>
        <end position="163"/>
    </location>
</feature>
<feature type="region of interest" description="Disordered" evidence="5">
    <location>
        <begin position="180"/>
        <end position="202"/>
    </location>
</feature>
<dbReference type="PANTHER" id="PTHR35008">
    <property type="entry name" value="BLL4482 PROTEIN-RELATED"/>
    <property type="match status" value="1"/>
</dbReference>
<evidence type="ECO:0000256" key="4">
    <source>
        <dbReference type="PROSITE-ProRule" id="PRU00433"/>
    </source>
</evidence>
<dbReference type="SUPFAM" id="SSF46626">
    <property type="entry name" value="Cytochrome c"/>
    <property type="match status" value="1"/>
</dbReference>
<keyword evidence="2 4" id="KW-0479">Metal-binding</keyword>
<sequence>MLNEPESRRQAQAREQEEPTERSQPIPVIVAIITLAVVLSGVAYIVLSEPFGRADLGDRRTVADLRGPAPGAAAGAADGKQVFTANCAACHQATGKGLPGVFPPLDGSEWVAGDERTVANILLHGITGELTVMGNSFKGAMPSFQQLSDAELAAVASYVRGEWSNKAGALKPELFETERKASTRTTPFNGGAELKALTAKAP</sequence>
<evidence type="ECO:0000259" key="7">
    <source>
        <dbReference type="PROSITE" id="PS51007"/>
    </source>
</evidence>
<keyword evidence="6" id="KW-0472">Membrane</keyword>
<evidence type="ECO:0000256" key="1">
    <source>
        <dbReference type="ARBA" id="ARBA00022617"/>
    </source>
</evidence>
<keyword evidence="1 4" id="KW-0349">Heme</keyword>
<organism evidence="8 9">
    <name type="scientific">Polaromonas jejuensis</name>
    <dbReference type="NCBI Taxonomy" id="457502"/>
    <lineage>
        <taxon>Bacteria</taxon>
        <taxon>Pseudomonadati</taxon>
        <taxon>Pseudomonadota</taxon>
        <taxon>Betaproteobacteria</taxon>
        <taxon>Burkholderiales</taxon>
        <taxon>Comamonadaceae</taxon>
        <taxon>Polaromonas</taxon>
    </lineage>
</organism>
<keyword evidence="6" id="KW-1133">Transmembrane helix</keyword>
<dbReference type="Gene3D" id="1.10.760.10">
    <property type="entry name" value="Cytochrome c-like domain"/>
    <property type="match status" value="1"/>
</dbReference>
<name>A0ABW0QEH5_9BURK</name>